<feature type="domain" description="HTH luxR-type" evidence="4">
    <location>
        <begin position="145"/>
        <end position="210"/>
    </location>
</feature>
<name>A0ABS2K8J0_9GAMM</name>
<dbReference type="SMART" id="SM00448">
    <property type="entry name" value="REC"/>
    <property type="match status" value="1"/>
</dbReference>
<dbReference type="PANTHER" id="PTHR43214">
    <property type="entry name" value="TWO-COMPONENT RESPONSE REGULATOR"/>
    <property type="match status" value="1"/>
</dbReference>
<evidence type="ECO:0000313" key="6">
    <source>
        <dbReference type="EMBL" id="MBM7127092.1"/>
    </source>
</evidence>
<dbReference type="Gene3D" id="3.40.50.2300">
    <property type="match status" value="1"/>
</dbReference>
<dbReference type="CDD" id="cd06170">
    <property type="entry name" value="LuxR_C_like"/>
    <property type="match status" value="1"/>
</dbReference>
<evidence type="ECO:0000259" key="5">
    <source>
        <dbReference type="PROSITE" id="PS50110"/>
    </source>
</evidence>
<dbReference type="RefSeq" id="WP_379946028.1">
    <property type="nucleotide sequence ID" value="NZ_JBHLYN010000010.1"/>
</dbReference>
<keyword evidence="7" id="KW-1185">Reference proteome</keyword>
<dbReference type="InterPro" id="IPR036388">
    <property type="entry name" value="WH-like_DNA-bd_sf"/>
</dbReference>
<protein>
    <submittedName>
        <fullName evidence="6">Response regulator transcription factor</fullName>
    </submittedName>
</protein>
<sequence length="222" mass="24651">MVIRVVVADDHPVLLAGMECLLSAISDVSVAGLAKNSTELVDLLALHDIDVALIDFCMPEGKYGDGIALLRFLMRRFPRIRLVVVTGVESVQVLQNIQKITIDVIVSKADHHDCLEAAIRYAYYRNRYLSPEIHKLLEQGLLQAKGKEGMPLSKREMEVLRMYAEGCSVIDIGKRVGRSRKTISSQKISAMRKLGLQTDSEIYAYAMASGLIVSTQVSRCRS</sequence>
<dbReference type="Proteomes" id="UP001430149">
    <property type="component" value="Unassembled WGS sequence"/>
</dbReference>
<dbReference type="InterPro" id="IPR001789">
    <property type="entry name" value="Sig_transdc_resp-reg_receiver"/>
</dbReference>
<proteinExistence type="predicted"/>
<comment type="caution">
    <text evidence="6">The sequence shown here is derived from an EMBL/GenBank/DDBJ whole genome shotgun (WGS) entry which is preliminary data.</text>
</comment>
<evidence type="ECO:0000256" key="1">
    <source>
        <dbReference type="ARBA" id="ARBA00022553"/>
    </source>
</evidence>
<feature type="domain" description="Response regulatory" evidence="5">
    <location>
        <begin position="4"/>
        <end position="123"/>
    </location>
</feature>
<dbReference type="InterPro" id="IPR000792">
    <property type="entry name" value="Tscrpt_reg_LuxR_C"/>
</dbReference>
<dbReference type="CDD" id="cd17535">
    <property type="entry name" value="REC_NarL-like"/>
    <property type="match status" value="1"/>
</dbReference>
<dbReference type="Pfam" id="PF00072">
    <property type="entry name" value="Response_reg"/>
    <property type="match status" value="1"/>
</dbReference>
<dbReference type="InterPro" id="IPR011006">
    <property type="entry name" value="CheY-like_superfamily"/>
</dbReference>
<dbReference type="Pfam" id="PF00196">
    <property type="entry name" value="GerE"/>
    <property type="match status" value="1"/>
</dbReference>
<feature type="modified residue" description="4-aspartylphosphate" evidence="3">
    <location>
        <position position="55"/>
    </location>
</feature>
<keyword evidence="2" id="KW-0238">DNA-binding</keyword>
<dbReference type="InterPro" id="IPR058245">
    <property type="entry name" value="NreC/VraR/RcsB-like_REC"/>
</dbReference>
<dbReference type="PRINTS" id="PR00038">
    <property type="entry name" value="HTHLUXR"/>
</dbReference>
<dbReference type="PROSITE" id="PS50043">
    <property type="entry name" value="HTH_LUXR_2"/>
    <property type="match status" value="1"/>
</dbReference>
<dbReference type="SUPFAM" id="SSF52172">
    <property type="entry name" value="CheY-like"/>
    <property type="match status" value="1"/>
</dbReference>
<organism evidence="6 7">
    <name type="scientific">Dyella flava</name>
    <dbReference type="NCBI Taxonomy" id="1920170"/>
    <lineage>
        <taxon>Bacteria</taxon>
        <taxon>Pseudomonadati</taxon>
        <taxon>Pseudomonadota</taxon>
        <taxon>Gammaproteobacteria</taxon>
        <taxon>Lysobacterales</taxon>
        <taxon>Rhodanobacteraceae</taxon>
        <taxon>Dyella</taxon>
    </lineage>
</organism>
<dbReference type="SUPFAM" id="SSF46894">
    <property type="entry name" value="C-terminal effector domain of the bipartite response regulators"/>
    <property type="match status" value="1"/>
</dbReference>
<reference evidence="6" key="1">
    <citation type="submission" date="2020-10" db="EMBL/GenBank/DDBJ databases">
        <title>Phylogeny of dyella-like bacteria.</title>
        <authorList>
            <person name="Fu J."/>
        </authorList>
    </citation>
    <scope>NUCLEOTIDE SEQUENCE</scope>
    <source>
        <strain evidence="6">DHOC52</strain>
    </source>
</reference>
<dbReference type="PANTHER" id="PTHR43214:SF17">
    <property type="entry name" value="TRANSCRIPTIONAL REGULATORY PROTEIN RCSB"/>
    <property type="match status" value="1"/>
</dbReference>
<keyword evidence="1 3" id="KW-0597">Phosphoprotein</keyword>
<evidence type="ECO:0000259" key="4">
    <source>
        <dbReference type="PROSITE" id="PS50043"/>
    </source>
</evidence>
<gene>
    <name evidence="6" type="ORF">ISP19_17075</name>
</gene>
<dbReference type="InterPro" id="IPR016032">
    <property type="entry name" value="Sig_transdc_resp-reg_C-effctor"/>
</dbReference>
<dbReference type="PROSITE" id="PS00622">
    <property type="entry name" value="HTH_LUXR_1"/>
    <property type="match status" value="1"/>
</dbReference>
<accession>A0ABS2K8J0</accession>
<evidence type="ECO:0000256" key="2">
    <source>
        <dbReference type="ARBA" id="ARBA00023125"/>
    </source>
</evidence>
<dbReference type="SMART" id="SM00421">
    <property type="entry name" value="HTH_LUXR"/>
    <property type="match status" value="1"/>
</dbReference>
<evidence type="ECO:0000313" key="7">
    <source>
        <dbReference type="Proteomes" id="UP001430149"/>
    </source>
</evidence>
<dbReference type="EMBL" id="JADIKE010000038">
    <property type="protein sequence ID" value="MBM7127092.1"/>
    <property type="molecule type" value="Genomic_DNA"/>
</dbReference>
<dbReference type="Gene3D" id="1.10.10.10">
    <property type="entry name" value="Winged helix-like DNA-binding domain superfamily/Winged helix DNA-binding domain"/>
    <property type="match status" value="1"/>
</dbReference>
<dbReference type="InterPro" id="IPR039420">
    <property type="entry name" value="WalR-like"/>
</dbReference>
<evidence type="ECO:0000256" key="3">
    <source>
        <dbReference type="PROSITE-ProRule" id="PRU00169"/>
    </source>
</evidence>
<dbReference type="PROSITE" id="PS50110">
    <property type="entry name" value="RESPONSE_REGULATORY"/>
    <property type="match status" value="1"/>
</dbReference>